<evidence type="ECO:0000313" key="2">
    <source>
        <dbReference type="Proteomes" id="UP000464468"/>
    </source>
</evidence>
<gene>
    <name evidence="1" type="ORF">GVO57_13910</name>
</gene>
<keyword evidence="2" id="KW-1185">Reference proteome</keyword>
<dbReference type="EMBL" id="CP047895">
    <property type="protein sequence ID" value="QHL91690.1"/>
    <property type="molecule type" value="Genomic_DNA"/>
</dbReference>
<proteinExistence type="predicted"/>
<dbReference type="AlphaFoldDB" id="A0A7Z2NYF0"/>
<protein>
    <submittedName>
        <fullName evidence="1">Uncharacterized protein</fullName>
    </submittedName>
</protein>
<sequence length="57" mass="6281">MLLNHLLVEAGYSGYFPLSTIIARSRGGFELALRSAELQGNWTPITTYVIEALLLAE</sequence>
<dbReference type="KEGG" id="schy:GVO57_13910"/>
<accession>A0A7Z2NYF0</accession>
<reference evidence="1 2" key="1">
    <citation type="submission" date="2020-01" db="EMBL/GenBank/DDBJ databases">
        <title>Sphingomonas sp. C33 whole genome sequece.</title>
        <authorList>
            <person name="Park C."/>
        </authorList>
    </citation>
    <scope>NUCLEOTIDE SEQUENCE [LARGE SCALE GENOMIC DNA]</scope>
    <source>
        <strain evidence="1 2">C33</strain>
    </source>
</reference>
<evidence type="ECO:0000313" key="1">
    <source>
        <dbReference type="EMBL" id="QHL91690.1"/>
    </source>
</evidence>
<organism evidence="1 2">
    <name type="scientific">Sphingomonas changnyeongensis</name>
    <dbReference type="NCBI Taxonomy" id="2698679"/>
    <lineage>
        <taxon>Bacteria</taxon>
        <taxon>Pseudomonadati</taxon>
        <taxon>Pseudomonadota</taxon>
        <taxon>Alphaproteobacteria</taxon>
        <taxon>Sphingomonadales</taxon>
        <taxon>Sphingomonadaceae</taxon>
        <taxon>Sphingomonas</taxon>
    </lineage>
</organism>
<name>A0A7Z2NYF0_9SPHN</name>
<dbReference type="RefSeq" id="WP_160593726.1">
    <property type="nucleotide sequence ID" value="NZ_CP047895.1"/>
</dbReference>
<dbReference type="Proteomes" id="UP000464468">
    <property type="component" value="Chromosome"/>
</dbReference>